<dbReference type="SUPFAM" id="SSF53098">
    <property type="entry name" value="Ribonuclease H-like"/>
    <property type="match status" value="1"/>
</dbReference>
<evidence type="ECO:0000256" key="2">
    <source>
        <dbReference type="ARBA" id="ARBA00022801"/>
    </source>
</evidence>
<dbReference type="CDD" id="cd06127">
    <property type="entry name" value="DEDDh"/>
    <property type="match status" value="1"/>
</dbReference>
<dbReference type="AlphaFoldDB" id="A0A4R5VNT1"/>
<dbReference type="NCBIfam" id="TIGR00573">
    <property type="entry name" value="dnaq"/>
    <property type="match status" value="1"/>
</dbReference>
<dbReference type="FunFam" id="3.30.420.10:FF:000045">
    <property type="entry name" value="3'-5' exonuclease DinG"/>
    <property type="match status" value="1"/>
</dbReference>
<evidence type="ECO:0000256" key="1">
    <source>
        <dbReference type="ARBA" id="ARBA00022722"/>
    </source>
</evidence>
<protein>
    <submittedName>
        <fullName evidence="5">3'-5' exonuclease</fullName>
    </submittedName>
</protein>
<dbReference type="GO" id="GO:0005829">
    <property type="term" value="C:cytosol"/>
    <property type="evidence" value="ECO:0007669"/>
    <property type="project" value="TreeGrafter"/>
</dbReference>
<dbReference type="NCBIfam" id="NF005836">
    <property type="entry name" value="PRK07740.1"/>
    <property type="match status" value="1"/>
</dbReference>
<dbReference type="InterPro" id="IPR006054">
    <property type="entry name" value="DnaQ"/>
</dbReference>
<keyword evidence="3 5" id="KW-0269">Exonuclease</keyword>
<dbReference type="InterPro" id="IPR036397">
    <property type="entry name" value="RNaseH_sf"/>
</dbReference>
<reference evidence="5 6" key="1">
    <citation type="submission" date="2019-03" db="EMBL/GenBank/DDBJ databases">
        <title>Bacillus niacini sp. nov. a Nicotinate-Metabolizing Mesophile Isolated from Soil.</title>
        <authorList>
            <person name="Zhang G."/>
        </authorList>
    </citation>
    <scope>NUCLEOTIDE SEQUENCE [LARGE SCALE GENOMIC DNA]</scope>
    <source>
        <strain evidence="5 6">WN066</strain>
    </source>
</reference>
<dbReference type="GO" id="GO:0003677">
    <property type="term" value="F:DNA binding"/>
    <property type="evidence" value="ECO:0007669"/>
    <property type="project" value="InterPro"/>
</dbReference>
<proteinExistence type="predicted"/>
<evidence type="ECO:0000313" key="6">
    <source>
        <dbReference type="Proteomes" id="UP000295132"/>
    </source>
</evidence>
<keyword evidence="2" id="KW-0378">Hydrolase</keyword>
<dbReference type="PANTHER" id="PTHR30231">
    <property type="entry name" value="DNA POLYMERASE III SUBUNIT EPSILON"/>
    <property type="match status" value="1"/>
</dbReference>
<dbReference type="Gene3D" id="3.30.420.10">
    <property type="entry name" value="Ribonuclease H-like superfamily/Ribonuclease H"/>
    <property type="match status" value="1"/>
</dbReference>
<evidence type="ECO:0000313" key="5">
    <source>
        <dbReference type="EMBL" id="TDK59743.1"/>
    </source>
</evidence>
<accession>A0A4R5VNT1</accession>
<dbReference type="InterPro" id="IPR012337">
    <property type="entry name" value="RNaseH-like_sf"/>
</dbReference>
<dbReference type="EMBL" id="SMYO01000008">
    <property type="protein sequence ID" value="TDK59743.1"/>
    <property type="molecule type" value="Genomic_DNA"/>
</dbReference>
<dbReference type="SMART" id="SM00479">
    <property type="entry name" value="EXOIII"/>
    <property type="match status" value="1"/>
</dbReference>
<dbReference type="GO" id="GO:0045004">
    <property type="term" value="P:DNA replication proofreading"/>
    <property type="evidence" value="ECO:0007669"/>
    <property type="project" value="TreeGrafter"/>
</dbReference>
<evidence type="ECO:0000259" key="4">
    <source>
        <dbReference type="SMART" id="SM00479"/>
    </source>
</evidence>
<gene>
    <name evidence="5" type="ORF">E2K98_17605</name>
</gene>
<keyword evidence="1" id="KW-0540">Nuclease</keyword>
<feature type="domain" description="Exonuclease" evidence="4">
    <location>
        <begin position="58"/>
        <end position="227"/>
    </location>
</feature>
<sequence>MRMNEMIQYFKQISGKLGSNFYTGFQDTHNLQQLSFIRNLQKEMKDTKILDVPLHELNFTVFDLETSGFFPEKGDRILSIGAVKMKGTTIISNQTFYTLLKSEHPISDEISLLTKIQTDELQNAPDGKEVLLQFYQFIKKDILVAHHSKHEKAFMQKSCWDHLKIRFVHRIIDTSFLIRLSNPQWKSFSLDDICQKCGIEIKNRHHALGDAMMTAQIWGFYLNKAQEMGFKNLREVYEYLAKSYN</sequence>
<dbReference type="PANTHER" id="PTHR30231:SF41">
    <property type="entry name" value="DNA POLYMERASE III SUBUNIT EPSILON"/>
    <property type="match status" value="1"/>
</dbReference>
<evidence type="ECO:0000256" key="3">
    <source>
        <dbReference type="ARBA" id="ARBA00022839"/>
    </source>
</evidence>
<organism evidence="5 6">
    <name type="scientific">Bacillus salipaludis</name>
    <dbReference type="NCBI Taxonomy" id="2547811"/>
    <lineage>
        <taxon>Bacteria</taxon>
        <taxon>Bacillati</taxon>
        <taxon>Bacillota</taxon>
        <taxon>Bacilli</taxon>
        <taxon>Bacillales</taxon>
        <taxon>Bacillaceae</taxon>
        <taxon>Bacillus</taxon>
    </lineage>
</organism>
<dbReference type="InterPro" id="IPR013520">
    <property type="entry name" value="Ribonucl_H"/>
</dbReference>
<dbReference type="GO" id="GO:0008408">
    <property type="term" value="F:3'-5' exonuclease activity"/>
    <property type="evidence" value="ECO:0007669"/>
    <property type="project" value="TreeGrafter"/>
</dbReference>
<dbReference type="Pfam" id="PF00929">
    <property type="entry name" value="RNase_T"/>
    <property type="match status" value="1"/>
</dbReference>
<dbReference type="GO" id="GO:0003887">
    <property type="term" value="F:DNA-directed DNA polymerase activity"/>
    <property type="evidence" value="ECO:0007669"/>
    <property type="project" value="InterPro"/>
</dbReference>
<dbReference type="Proteomes" id="UP000295132">
    <property type="component" value="Unassembled WGS sequence"/>
</dbReference>
<name>A0A4R5VNT1_9BACI</name>
<comment type="caution">
    <text evidence="5">The sequence shown here is derived from an EMBL/GenBank/DDBJ whole genome shotgun (WGS) entry which is preliminary data.</text>
</comment>